<keyword evidence="1" id="KW-1133">Transmembrane helix</keyword>
<evidence type="ECO:0000256" key="1">
    <source>
        <dbReference type="SAM" id="Phobius"/>
    </source>
</evidence>
<dbReference type="EMBL" id="OFSQ01000016">
    <property type="protein sequence ID" value="SOY51192.1"/>
    <property type="molecule type" value="Genomic_DNA"/>
</dbReference>
<comment type="caution">
    <text evidence="2">The sequence shown here is derived from an EMBL/GenBank/DDBJ whole genome shotgun (WGS) entry which is preliminary data.</text>
</comment>
<feature type="transmembrane region" description="Helical" evidence="1">
    <location>
        <begin position="32"/>
        <end position="49"/>
    </location>
</feature>
<name>A0A375BRS7_9BURK</name>
<dbReference type="Proteomes" id="UP000256780">
    <property type="component" value="Chromosome CBM2587_a"/>
</dbReference>
<gene>
    <name evidence="2" type="ORF">CBM2587_A230175</name>
</gene>
<reference evidence="2" key="1">
    <citation type="submission" date="2018-01" db="EMBL/GenBank/DDBJ databases">
        <authorList>
            <person name="Clerissi C."/>
        </authorList>
    </citation>
    <scope>NUCLEOTIDE SEQUENCE</scope>
    <source>
        <strain evidence="2">Cupriavidus sp. LMG 19464</strain>
    </source>
</reference>
<proteinExistence type="predicted"/>
<keyword evidence="1" id="KW-0472">Membrane</keyword>
<keyword evidence="1" id="KW-0812">Transmembrane</keyword>
<sequence>MASGFARSGAGERRHYNAAMDKPVPRRQLRRTAWWVAFAALAGFLLADLT</sequence>
<dbReference type="AlphaFoldDB" id="A0A375BRS7"/>
<organism evidence="2">
    <name type="scientific">Cupriavidus taiwanensis</name>
    <dbReference type="NCBI Taxonomy" id="164546"/>
    <lineage>
        <taxon>Bacteria</taxon>
        <taxon>Pseudomonadati</taxon>
        <taxon>Pseudomonadota</taxon>
        <taxon>Betaproteobacteria</taxon>
        <taxon>Burkholderiales</taxon>
        <taxon>Burkholderiaceae</taxon>
        <taxon>Cupriavidus</taxon>
    </lineage>
</organism>
<evidence type="ECO:0000313" key="2">
    <source>
        <dbReference type="EMBL" id="SOY51192.1"/>
    </source>
</evidence>
<protein>
    <submittedName>
        <fullName evidence="2">Uncharacterized protein</fullName>
    </submittedName>
</protein>
<accession>A0A375BRS7</accession>